<feature type="transmembrane region" description="Helical" evidence="10">
    <location>
        <begin position="74"/>
        <end position="93"/>
    </location>
</feature>
<dbReference type="SUPFAM" id="SSF81321">
    <property type="entry name" value="Family A G protein-coupled receptor-like"/>
    <property type="match status" value="1"/>
</dbReference>
<name>A0A0K0PVM1_PLADU</name>
<feature type="domain" description="G-protein coupled receptors family 1 profile" evidence="11">
    <location>
        <begin position="55"/>
        <end position="312"/>
    </location>
</feature>
<feature type="transmembrane region" description="Helical" evidence="10">
    <location>
        <begin position="158"/>
        <end position="177"/>
    </location>
</feature>
<evidence type="ECO:0000256" key="10">
    <source>
        <dbReference type="SAM" id="Phobius"/>
    </source>
</evidence>
<evidence type="ECO:0000256" key="6">
    <source>
        <dbReference type="ARBA" id="ARBA00023170"/>
    </source>
</evidence>
<feature type="compositionally biased region" description="Low complexity" evidence="9">
    <location>
        <begin position="8"/>
        <end position="21"/>
    </location>
</feature>
<dbReference type="InterPro" id="IPR017452">
    <property type="entry name" value="GPCR_Rhodpsn_7TM"/>
</dbReference>
<dbReference type="Pfam" id="PF00001">
    <property type="entry name" value="7tm_1"/>
    <property type="match status" value="1"/>
</dbReference>
<feature type="transmembrane region" description="Helical" evidence="10">
    <location>
        <begin position="127"/>
        <end position="146"/>
    </location>
</feature>
<comment type="similarity">
    <text evidence="8">Belongs to the G-protein coupled receptor 1 family.</text>
</comment>
<evidence type="ECO:0000256" key="1">
    <source>
        <dbReference type="ARBA" id="ARBA00004141"/>
    </source>
</evidence>
<evidence type="ECO:0000256" key="3">
    <source>
        <dbReference type="ARBA" id="ARBA00022989"/>
    </source>
</evidence>
<keyword evidence="4 8" id="KW-0297">G-protein coupled receptor</keyword>
<evidence type="ECO:0000256" key="4">
    <source>
        <dbReference type="ARBA" id="ARBA00023040"/>
    </source>
</evidence>
<dbReference type="PRINTS" id="PR00237">
    <property type="entry name" value="GPCRRHODOPSN"/>
</dbReference>
<dbReference type="PROSITE" id="PS00237">
    <property type="entry name" value="G_PROTEIN_RECEP_F1_1"/>
    <property type="match status" value="1"/>
</dbReference>
<dbReference type="SMART" id="SM01381">
    <property type="entry name" value="7TM_GPCR_Srsx"/>
    <property type="match status" value="1"/>
</dbReference>
<dbReference type="PANTHER" id="PTHR24243:SF230">
    <property type="entry name" value="G-PROTEIN COUPLED RECEPTORS FAMILY 1 PROFILE DOMAIN-CONTAINING PROTEIN"/>
    <property type="match status" value="1"/>
</dbReference>
<evidence type="ECO:0000256" key="8">
    <source>
        <dbReference type="RuleBase" id="RU000688"/>
    </source>
</evidence>
<evidence type="ECO:0000256" key="5">
    <source>
        <dbReference type="ARBA" id="ARBA00023136"/>
    </source>
</evidence>
<dbReference type="PROSITE" id="PS50262">
    <property type="entry name" value="G_PROTEIN_RECEP_F1_2"/>
    <property type="match status" value="1"/>
</dbReference>
<feature type="transmembrane region" description="Helical" evidence="10">
    <location>
        <begin position="297"/>
        <end position="315"/>
    </location>
</feature>
<keyword evidence="3 10" id="KW-1133">Transmembrane helix</keyword>
<keyword evidence="7 8" id="KW-0807">Transducer</keyword>
<feature type="transmembrane region" description="Helical" evidence="10">
    <location>
        <begin position="39"/>
        <end position="62"/>
    </location>
</feature>
<feature type="transmembrane region" description="Helical" evidence="10">
    <location>
        <begin position="210"/>
        <end position="233"/>
    </location>
</feature>
<reference evidence="12" key="1">
    <citation type="journal article" date="2015" name="Cell Rep.">
        <title>Large-Scale Combinatorial Deorphanization of Platynereis Neuropeptide GPCRs.</title>
        <authorList>
            <person name="Bauknecht P.M."/>
            <person name="Jekely G."/>
        </authorList>
    </citation>
    <scope>NUCLEOTIDE SEQUENCE</scope>
</reference>
<dbReference type="InterPro" id="IPR000276">
    <property type="entry name" value="GPCR_Rhodpsn"/>
</dbReference>
<dbReference type="GO" id="GO:0005886">
    <property type="term" value="C:plasma membrane"/>
    <property type="evidence" value="ECO:0007669"/>
    <property type="project" value="TreeGrafter"/>
</dbReference>
<evidence type="ECO:0000259" key="11">
    <source>
        <dbReference type="PROSITE" id="PS50262"/>
    </source>
</evidence>
<evidence type="ECO:0000256" key="9">
    <source>
        <dbReference type="SAM" id="MobiDB-lite"/>
    </source>
</evidence>
<keyword evidence="5 10" id="KW-0472">Membrane</keyword>
<dbReference type="CDD" id="cd14978">
    <property type="entry name" value="7tmA_FMRFamide_R-like"/>
    <property type="match status" value="1"/>
</dbReference>
<keyword evidence="6 8" id="KW-0675">Receptor</keyword>
<protein>
    <submittedName>
        <fullName evidence="12">Orphan G-protein coupled receptor 1</fullName>
    </submittedName>
</protein>
<dbReference type="EMBL" id="KP293957">
    <property type="protein sequence ID" value="AKQ63011.1"/>
    <property type="molecule type" value="mRNA"/>
</dbReference>
<dbReference type="Gene3D" id="1.20.1070.10">
    <property type="entry name" value="Rhodopsin 7-helix transmembrane proteins"/>
    <property type="match status" value="1"/>
</dbReference>
<accession>A0A0K0PVM1</accession>
<evidence type="ECO:0000313" key="12">
    <source>
        <dbReference type="EMBL" id="AKQ63011.1"/>
    </source>
</evidence>
<organism evidence="12">
    <name type="scientific">Platynereis dumerilii</name>
    <name type="common">Dumeril's clam worm</name>
    <dbReference type="NCBI Taxonomy" id="6359"/>
    <lineage>
        <taxon>Eukaryota</taxon>
        <taxon>Metazoa</taxon>
        <taxon>Spiralia</taxon>
        <taxon>Lophotrochozoa</taxon>
        <taxon>Annelida</taxon>
        <taxon>Polychaeta</taxon>
        <taxon>Errantia</taxon>
        <taxon>Phyllodocida</taxon>
        <taxon>Nereididae</taxon>
        <taxon>Platynereis</taxon>
    </lineage>
</organism>
<dbReference type="AlphaFoldDB" id="A0A0K0PVM1"/>
<dbReference type="PANTHER" id="PTHR24243">
    <property type="entry name" value="G-PROTEIN COUPLED RECEPTOR"/>
    <property type="match status" value="1"/>
</dbReference>
<comment type="subcellular location">
    <subcellularLocation>
        <location evidence="1">Membrane</location>
        <topology evidence="1">Multi-pass membrane protein</topology>
    </subcellularLocation>
</comment>
<evidence type="ECO:0000256" key="2">
    <source>
        <dbReference type="ARBA" id="ARBA00022692"/>
    </source>
</evidence>
<keyword evidence="2 8" id="KW-0812">Transmembrane</keyword>
<sequence length="384" mass="43215">MVTVRDITLSSGTNTTSVTSTFADDPPEMESPGDVAFRIVWRYIAPLIFIIGMVGNVLIVIVMSRNKMRGNTTAIYLPVLAIADAFALFSGIIPEWMEACNIIKFKELSPGTCRFEKIIFYTSADTAIWILVAFTCDRFIAVCFPFRKSRWCTSRKAIIISASLLVAAFIKNMHVFWTRGAQYDENGTFIKNCGYPRPEYKNFERNVRPWLVFVLVNLIPFLVILSCNLAIVYKLLAATRIKDISKPNSKYSQTTLMCVGVSFLFLLTTTPSVVMYIGRSEWDKSHTDAYEVAKAVTNVLVYLNHSLNFFVYCMSGKRFRREFLMFCCCGRVTESGSGLSSAYTIRGRGATQMSTPRASLSASDYYDSTSACKNQAMNVQDLHM</sequence>
<evidence type="ECO:0000256" key="7">
    <source>
        <dbReference type="ARBA" id="ARBA00023224"/>
    </source>
</evidence>
<feature type="transmembrane region" description="Helical" evidence="10">
    <location>
        <begin position="254"/>
        <end position="277"/>
    </location>
</feature>
<dbReference type="GO" id="GO:0004930">
    <property type="term" value="F:G protein-coupled receptor activity"/>
    <property type="evidence" value="ECO:0007669"/>
    <property type="project" value="UniProtKB-KW"/>
</dbReference>
<proteinExistence type="evidence at transcript level"/>
<feature type="region of interest" description="Disordered" evidence="9">
    <location>
        <begin position="1"/>
        <end position="27"/>
    </location>
</feature>